<feature type="transmembrane region" description="Helical" evidence="1">
    <location>
        <begin position="73"/>
        <end position="95"/>
    </location>
</feature>
<evidence type="ECO:0000256" key="1">
    <source>
        <dbReference type="SAM" id="Phobius"/>
    </source>
</evidence>
<keyword evidence="3" id="KW-1185">Reference proteome</keyword>
<sequence length="105" mass="11976">MLLCFLPTSSVNKDYAQYLRPPTRITKPIRNAGPSCLLPPFSSIYVVHSHRPTSSLTPEFLPRTPSLGRILKILQPLQLLFTLTIPFFIDLLSIINSMKDEYSMR</sequence>
<accession>A0A2H3B0Q0</accession>
<reference evidence="3" key="1">
    <citation type="journal article" date="2017" name="Nat. Ecol. Evol.">
        <title>Genome expansion and lineage-specific genetic innovations in the forest pathogenic fungi Armillaria.</title>
        <authorList>
            <person name="Sipos G."/>
            <person name="Prasanna A.N."/>
            <person name="Walter M.C."/>
            <person name="O'Connor E."/>
            <person name="Balint B."/>
            <person name="Krizsan K."/>
            <person name="Kiss B."/>
            <person name="Hess J."/>
            <person name="Varga T."/>
            <person name="Slot J."/>
            <person name="Riley R."/>
            <person name="Boka B."/>
            <person name="Rigling D."/>
            <person name="Barry K."/>
            <person name="Lee J."/>
            <person name="Mihaltcheva S."/>
            <person name="LaButti K."/>
            <person name="Lipzen A."/>
            <person name="Waldron R."/>
            <person name="Moloney N.M."/>
            <person name="Sperisen C."/>
            <person name="Kredics L."/>
            <person name="Vagvoelgyi C."/>
            <person name="Patrignani A."/>
            <person name="Fitzpatrick D."/>
            <person name="Nagy I."/>
            <person name="Doyle S."/>
            <person name="Anderson J.B."/>
            <person name="Grigoriev I.V."/>
            <person name="Gueldener U."/>
            <person name="Muensterkoetter M."/>
            <person name="Nagy L.G."/>
        </authorList>
    </citation>
    <scope>NUCLEOTIDE SEQUENCE [LARGE SCALE GENOMIC DNA]</scope>
    <source>
        <strain evidence="3">28-4</strain>
    </source>
</reference>
<name>A0A2H3B0Q0_9AGAR</name>
<keyword evidence="1" id="KW-0812">Transmembrane</keyword>
<organism evidence="2 3">
    <name type="scientific">Armillaria solidipes</name>
    <dbReference type="NCBI Taxonomy" id="1076256"/>
    <lineage>
        <taxon>Eukaryota</taxon>
        <taxon>Fungi</taxon>
        <taxon>Dikarya</taxon>
        <taxon>Basidiomycota</taxon>
        <taxon>Agaricomycotina</taxon>
        <taxon>Agaricomycetes</taxon>
        <taxon>Agaricomycetidae</taxon>
        <taxon>Agaricales</taxon>
        <taxon>Marasmiineae</taxon>
        <taxon>Physalacriaceae</taxon>
        <taxon>Armillaria</taxon>
    </lineage>
</organism>
<dbReference type="Proteomes" id="UP000218334">
    <property type="component" value="Unassembled WGS sequence"/>
</dbReference>
<protein>
    <submittedName>
        <fullName evidence="2">Uncharacterized protein</fullName>
    </submittedName>
</protein>
<dbReference type="EMBL" id="KZ293451">
    <property type="protein sequence ID" value="PBK64471.1"/>
    <property type="molecule type" value="Genomic_DNA"/>
</dbReference>
<evidence type="ECO:0000313" key="3">
    <source>
        <dbReference type="Proteomes" id="UP000218334"/>
    </source>
</evidence>
<gene>
    <name evidence="2" type="ORF">ARMSODRAFT_463091</name>
</gene>
<evidence type="ECO:0000313" key="2">
    <source>
        <dbReference type="EMBL" id="PBK64471.1"/>
    </source>
</evidence>
<dbReference type="AlphaFoldDB" id="A0A2H3B0Q0"/>
<proteinExistence type="predicted"/>
<keyword evidence="1" id="KW-1133">Transmembrane helix</keyword>
<keyword evidence="1" id="KW-0472">Membrane</keyword>